<dbReference type="AlphaFoldDB" id="A0ABD3MJW5"/>
<reference evidence="4 5" key="1">
    <citation type="submission" date="2024-10" db="EMBL/GenBank/DDBJ databases">
        <title>Updated reference genomes for cyclostephanoid diatoms.</title>
        <authorList>
            <person name="Roberts W.R."/>
            <person name="Alverson A.J."/>
        </authorList>
    </citation>
    <scope>NUCLEOTIDE SEQUENCE [LARGE SCALE GENOMIC DNA]</scope>
    <source>
        <strain evidence="4 5">AJA232-27</strain>
    </source>
</reference>
<organism evidence="4 5">
    <name type="scientific">Discostella pseudostelligera</name>
    <dbReference type="NCBI Taxonomy" id="259834"/>
    <lineage>
        <taxon>Eukaryota</taxon>
        <taxon>Sar</taxon>
        <taxon>Stramenopiles</taxon>
        <taxon>Ochrophyta</taxon>
        <taxon>Bacillariophyta</taxon>
        <taxon>Coscinodiscophyceae</taxon>
        <taxon>Thalassiosirophycidae</taxon>
        <taxon>Stephanodiscales</taxon>
        <taxon>Stephanodiscaceae</taxon>
        <taxon>Discostella</taxon>
    </lineage>
</organism>
<proteinExistence type="predicted"/>
<protein>
    <submittedName>
        <fullName evidence="4">Uncharacterized protein</fullName>
    </submittedName>
</protein>
<feature type="region of interest" description="Disordered" evidence="2">
    <location>
        <begin position="1"/>
        <end position="40"/>
    </location>
</feature>
<feature type="compositionally biased region" description="Polar residues" evidence="2">
    <location>
        <begin position="333"/>
        <end position="345"/>
    </location>
</feature>
<name>A0ABD3MJW5_9STRA</name>
<feature type="compositionally biased region" description="Low complexity" evidence="2">
    <location>
        <begin position="513"/>
        <end position="523"/>
    </location>
</feature>
<accession>A0ABD3MJW5</accession>
<comment type="caution">
    <text evidence="4">The sequence shown here is derived from an EMBL/GenBank/DDBJ whole genome shotgun (WGS) entry which is preliminary data.</text>
</comment>
<keyword evidence="1" id="KW-0175">Coiled coil</keyword>
<evidence type="ECO:0000256" key="1">
    <source>
        <dbReference type="SAM" id="Coils"/>
    </source>
</evidence>
<evidence type="ECO:0000313" key="5">
    <source>
        <dbReference type="Proteomes" id="UP001530293"/>
    </source>
</evidence>
<sequence>MSSPPAASNASTPRAGHRTASAAATTESRRAAEAAAGPTNISAAATSDTISTSANTSADPAVTAGNANNAAILNVAGQVTAGATKIVGWTFDNMNILDTSTSKSGLRPMHVRVSIRVHHVAFLHPGLDNGGRTKLNGGRFGKWKFTSKKSKVTPPGLLRFGSKKGDWTNPKYHPHIPSLGGSSHGTDDSWGVSGKNLSALNVWKDDGIEDVTKDTTEIAEIISAEAFRLSRDGIIQHHFALNHAFPQSSDQPPSLQAIHPTSAASRTRLLSGKSHHHIPASNTQDEARYYKECAERPKGYRRLVVSSACNAGDMTVPSYPSLSSHSVVANKAESSSSMMLRNSAPNLEKRVSDSMGAEKDEKDLSKEEKKDETMFDNVEYQYVGPPKTGPEFFHLLRHHGAATLGRHLPELSCIVPNHSIGFEVRQSNSKTKRVAATQPFVVEAPHVIWGDARDMMLSRIAKEGCPMIDSRKFEYVSNERLHEAEFTESLMVTGSTIWVQNVHSHGDDDEGDTTSVSSTSTWGSTNSKRILKAKYYGGKLVDGMKEGAVMGAKGTKKTHKETWKAAEKGTKHVADRAKEVIDGAKELGKEVAAKLPSIPDNKELTTPLTSHLLSKDGSTKKSKLGALKDKIRRRKKGNGYDSVGEASISTDNSVANQHIANERMGFRSSQRVSLKKSASELFIRPAHYELLTDDIIEIRIVSFPNKDDIIASFPISVASVMAQRSVGDRVNDPLQPSELTATFVQEPSAPLLRWGVELKATLRAVEVKPQLSKMMLHPMPVIADKIASMKDKRVLNGMATDEIVKDLQATEDQLIKDNSHGTEKQLVKEDFKAMEEQLIKEENELNDAIVAYGCKIGEKDDGEAPKEIRLRQMFYCEREHGAIARKMERKSLLSDDERDMMKDARADPSIVKKDNRDKEHLERLEKLCKKLPGIDNVDAFDEAFTAARNSLERLSLAIATSLDICFGEVMEKSAKCALQSRLQQLSKVKCRPTVTKSEARAWCSQVANKLSSCAISANTNEVTIDSSIAKIQSIIVDSVHESRTEFKETESEEMKLDEDEMALSETRRTGNLSCFCGPDEFSLKVQPNFTPYIDSGEKTQSSTPIATLQNALPRSMTKVKSSEIAKKYHSQQAQLQTSSLVTTLAYLTLLFATFLCIFGAFVLFMSNYCPGLTTMYNAIEYFT</sequence>
<keyword evidence="3" id="KW-0472">Membrane</keyword>
<gene>
    <name evidence="4" type="ORF">ACHAWU_004026</name>
</gene>
<evidence type="ECO:0000313" key="4">
    <source>
        <dbReference type="EMBL" id="KAL3764214.1"/>
    </source>
</evidence>
<feature type="coiled-coil region" evidence="1">
    <location>
        <begin position="824"/>
        <end position="851"/>
    </location>
</feature>
<keyword evidence="3" id="KW-0812">Transmembrane</keyword>
<keyword evidence="3" id="KW-1133">Transmembrane helix</keyword>
<feature type="region of interest" description="Disordered" evidence="2">
    <location>
        <begin position="504"/>
        <end position="523"/>
    </location>
</feature>
<feature type="compositionally biased region" description="Low complexity" evidence="2">
    <location>
        <begin position="1"/>
        <end position="26"/>
    </location>
</feature>
<dbReference type="EMBL" id="JALLBG020000108">
    <property type="protein sequence ID" value="KAL3764214.1"/>
    <property type="molecule type" value="Genomic_DNA"/>
</dbReference>
<evidence type="ECO:0000256" key="2">
    <source>
        <dbReference type="SAM" id="MobiDB-lite"/>
    </source>
</evidence>
<dbReference type="Proteomes" id="UP001530293">
    <property type="component" value="Unassembled WGS sequence"/>
</dbReference>
<keyword evidence="5" id="KW-1185">Reference proteome</keyword>
<feature type="compositionally biased region" description="Basic and acidic residues" evidence="2">
    <location>
        <begin position="347"/>
        <end position="370"/>
    </location>
</feature>
<feature type="transmembrane region" description="Helical" evidence="3">
    <location>
        <begin position="1144"/>
        <end position="1165"/>
    </location>
</feature>
<evidence type="ECO:0000256" key="3">
    <source>
        <dbReference type="SAM" id="Phobius"/>
    </source>
</evidence>
<feature type="region of interest" description="Disordered" evidence="2">
    <location>
        <begin position="333"/>
        <end position="370"/>
    </location>
</feature>